<dbReference type="InterPro" id="IPR032696">
    <property type="entry name" value="SQ_cyclase_C"/>
</dbReference>
<name>A0ABW1ACP2_9ACTN</name>
<protein>
    <submittedName>
        <fullName evidence="2">Prenyltransferase/squalene oxidase repeat-containing protein</fullName>
    </submittedName>
</protein>
<dbReference type="InterPro" id="IPR008930">
    <property type="entry name" value="Terpenoid_cyclase/PrenylTrfase"/>
</dbReference>
<sequence length="537" mass="56695">MARVAGELIAGLVDEPWGQVSPSVYETGRLVTLAPWLAGHDRRVEFLLATQRPDGGWGAPDGYALVPTLSATEALLTTLRRGERGTLDGLGHGGGAQRSALAAAADRGVRMLLRTLPALDVSTIPDLPATEIITASLVEAVNGHLDDLRRMPPAALGHPVGRLPLPRGIDDIRLGMIHAALDAGVALPEKVLHALEVAGRRARGVRTIRPAATGTVGASPAATAAWLDERDARDPRHPARLFLEAVVKRHGGPVPCGIPITVFERGWVLSGLLRAGIDPPVPAGLAESLRSALGPVGTPAAEGLPADADTTSVAIYALGLLGLRYPPDALWEYETETHFCTWPGEDGFSISVNAHILEAFGHFAASPSPAVDAGTAARYAATIQKLTALLCAEQQADGSWLDRWHASPYYATWCCTLALQHYGGPGATDAVRRARRWVLSTQRPDGSWGRWEGSAEETAYALQILLLTPPDPGETGESAPRGYRFLLPSADDLAKGHVSGPALWHDKDLYLPSAIVRGAVLAALHLAQSGATRTGVC</sequence>
<dbReference type="PANTHER" id="PTHR31739:SF25">
    <property type="entry name" value="(E,E)-GERANYLLINALOOL SYNTHASE"/>
    <property type="match status" value="1"/>
</dbReference>
<proteinExistence type="predicted"/>
<gene>
    <name evidence="2" type="ORF">ACFPZN_41720</name>
</gene>
<accession>A0ABW1ACP2</accession>
<organism evidence="2 3">
    <name type="scientific">Actinomadura rugatobispora</name>
    <dbReference type="NCBI Taxonomy" id="1994"/>
    <lineage>
        <taxon>Bacteria</taxon>
        <taxon>Bacillati</taxon>
        <taxon>Actinomycetota</taxon>
        <taxon>Actinomycetes</taxon>
        <taxon>Streptosporangiales</taxon>
        <taxon>Thermomonosporaceae</taxon>
        <taxon>Actinomadura</taxon>
    </lineage>
</organism>
<evidence type="ECO:0000313" key="3">
    <source>
        <dbReference type="Proteomes" id="UP001596074"/>
    </source>
</evidence>
<dbReference type="Proteomes" id="UP001596074">
    <property type="component" value="Unassembled WGS sequence"/>
</dbReference>
<feature type="domain" description="Squalene cyclase C-terminal" evidence="1">
    <location>
        <begin position="379"/>
        <end position="460"/>
    </location>
</feature>
<dbReference type="Pfam" id="PF13243">
    <property type="entry name" value="SQHop_cyclase_C"/>
    <property type="match status" value="1"/>
</dbReference>
<dbReference type="SUPFAM" id="SSF48239">
    <property type="entry name" value="Terpenoid cyclases/Protein prenyltransferases"/>
    <property type="match status" value="2"/>
</dbReference>
<evidence type="ECO:0000259" key="1">
    <source>
        <dbReference type="Pfam" id="PF13243"/>
    </source>
</evidence>
<dbReference type="Gene3D" id="1.50.10.20">
    <property type="match status" value="1"/>
</dbReference>
<comment type="caution">
    <text evidence="2">The sequence shown here is derived from an EMBL/GenBank/DDBJ whole genome shotgun (WGS) entry which is preliminary data.</text>
</comment>
<dbReference type="InterPro" id="IPR050148">
    <property type="entry name" value="Terpene_synthase-like"/>
</dbReference>
<keyword evidence="3" id="KW-1185">Reference proteome</keyword>
<dbReference type="PANTHER" id="PTHR31739">
    <property type="entry name" value="ENT-COPALYL DIPHOSPHATE SYNTHASE, CHLOROPLASTIC"/>
    <property type="match status" value="1"/>
</dbReference>
<reference evidence="3" key="1">
    <citation type="journal article" date="2019" name="Int. J. Syst. Evol. Microbiol.">
        <title>The Global Catalogue of Microorganisms (GCM) 10K type strain sequencing project: providing services to taxonomists for standard genome sequencing and annotation.</title>
        <authorList>
            <consortium name="The Broad Institute Genomics Platform"/>
            <consortium name="The Broad Institute Genome Sequencing Center for Infectious Disease"/>
            <person name="Wu L."/>
            <person name="Ma J."/>
        </authorList>
    </citation>
    <scope>NUCLEOTIDE SEQUENCE [LARGE SCALE GENOMIC DNA]</scope>
    <source>
        <strain evidence="3">KCTC 42087</strain>
    </source>
</reference>
<dbReference type="EMBL" id="JBHSON010000082">
    <property type="protein sequence ID" value="MFC5752169.1"/>
    <property type="molecule type" value="Genomic_DNA"/>
</dbReference>
<dbReference type="Gene3D" id="1.50.10.160">
    <property type="match status" value="1"/>
</dbReference>
<evidence type="ECO:0000313" key="2">
    <source>
        <dbReference type="EMBL" id="MFC5752169.1"/>
    </source>
</evidence>